<protein>
    <submittedName>
        <fullName evidence="3">Right-handed parallel beta-helix repeat-containing protein</fullName>
    </submittedName>
</protein>
<evidence type="ECO:0000313" key="4">
    <source>
        <dbReference type="Proteomes" id="UP000305517"/>
    </source>
</evidence>
<organism evidence="3 4">
    <name type="scientific">Hymenobacter jeollabukensis</name>
    <dbReference type="NCBI Taxonomy" id="2025313"/>
    <lineage>
        <taxon>Bacteria</taxon>
        <taxon>Pseudomonadati</taxon>
        <taxon>Bacteroidota</taxon>
        <taxon>Cytophagia</taxon>
        <taxon>Cytophagales</taxon>
        <taxon>Hymenobacteraceae</taxon>
        <taxon>Hymenobacter</taxon>
    </lineage>
</organism>
<dbReference type="SMART" id="SM00089">
    <property type="entry name" value="PKD"/>
    <property type="match status" value="1"/>
</dbReference>
<dbReference type="InterPro" id="IPR035986">
    <property type="entry name" value="PKD_dom_sf"/>
</dbReference>
<feature type="chain" id="PRO_5024420764" evidence="1">
    <location>
        <begin position="20"/>
        <end position="497"/>
    </location>
</feature>
<proteinExistence type="predicted"/>
<dbReference type="Gene3D" id="2.60.40.10">
    <property type="entry name" value="Immunoglobulins"/>
    <property type="match status" value="1"/>
</dbReference>
<dbReference type="RefSeq" id="WP_138081190.1">
    <property type="nucleotide sequence ID" value="NZ_VAJM01000015.1"/>
</dbReference>
<feature type="domain" description="PKD" evidence="2">
    <location>
        <begin position="39"/>
        <end position="133"/>
    </location>
</feature>
<sequence>MLTHRLLLAALAATLLVTGCDDDDNGPATGTGTGQGSTRLIAHAGTNQTAPVGTTVTLDGSQSRDTENRPFTFSWAITSRPAGSTAAILVANVPKPTFVPDKPGEYKFELTLTNGGGETAKAEVTVVVSPAATMVLDATISQRLVLNDVVADPNVPDYLANGSVAVNAELVLMPGVTIGFARDARLTINTGGVLIAEGTATQKVRFIGQQATKGFWQGVFISSASNANSLDYAEVLHTGSSAPTSVKAGLTVNSGGQLTAKNSLFSLSDGYGLHLVNTAVLRDFANNTFSNNTEAGLYLPARLVSKLDAASRFTGGNGRDVVEINNGTLAAGAPEAVWPNFTDGTPYRLPVILNVSSGLKLSPGVKLQFGPDAGISVESNGYLSAIGTAASRITITGNQATQGYWKGIGFTYAYNPQNALEYVDISGGGGQRFGAINTGNIVLFGNGTSRSRVTVRNCTLSNSGGYGIVLGYDTQLNADAATVNTFSGNARGTIVNE</sequence>
<dbReference type="OrthoDB" id="1466733at2"/>
<evidence type="ECO:0000259" key="2">
    <source>
        <dbReference type="PROSITE" id="PS50093"/>
    </source>
</evidence>
<evidence type="ECO:0000313" key="3">
    <source>
        <dbReference type="EMBL" id="TLM88918.1"/>
    </source>
</evidence>
<accession>A0A5R8WJ50</accession>
<dbReference type="InterPro" id="IPR022409">
    <property type="entry name" value="PKD/Chitinase_dom"/>
</dbReference>
<name>A0A5R8WJ50_9BACT</name>
<keyword evidence="1" id="KW-0732">Signal</keyword>
<dbReference type="SMART" id="SM00710">
    <property type="entry name" value="PbH1"/>
    <property type="match status" value="3"/>
</dbReference>
<dbReference type="InterPro" id="IPR006626">
    <property type="entry name" value="PbH1"/>
</dbReference>
<dbReference type="EMBL" id="VAJM01000015">
    <property type="protein sequence ID" value="TLM88918.1"/>
    <property type="molecule type" value="Genomic_DNA"/>
</dbReference>
<gene>
    <name evidence="3" type="ORF">FDY95_22305</name>
</gene>
<dbReference type="PROSITE" id="PS51257">
    <property type="entry name" value="PROKAR_LIPOPROTEIN"/>
    <property type="match status" value="1"/>
</dbReference>
<dbReference type="Proteomes" id="UP000305517">
    <property type="component" value="Unassembled WGS sequence"/>
</dbReference>
<dbReference type="SUPFAM" id="SSF49299">
    <property type="entry name" value="PKD domain"/>
    <property type="match status" value="1"/>
</dbReference>
<dbReference type="Pfam" id="PF22352">
    <property type="entry name" value="K319L-like_PKD"/>
    <property type="match status" value="1"/>
</dbReference>
<keyword evidence="4" id="KW-1185">Reference proteome</keyword>
<feature type="signal peptide" evidence="1">
    <location>
        <begin position="1"/>
        <end position="19"/>
    </location>
</feature>
<evidence type="ECO:0000256" key="1">
    <source>
        <dbReference type="SAM" id="SignalP"/>
    </source>
</evidence>
<dbReference type="InterPro" id="IPR013783">
    <property type="entry name" value="Ig-like_fold"/>
</dbReference>
<reference evidence="3 4" key="1">
    <citation type="submission" date="2019-05" db="EMBL/GenBank/DDBJ databases">
        <title>Hymenobacter edaphi sp. nov., isolated from abandoned arsenic-contaminated farmland soil.</title>
        <authorList>
            <person name="Nie L."/>
        </authorList>
    </citation>
    <scope>NUCLEOTIDE SEQUENCE [LARGE SCALE GENOMIC DNA]</scope>
    <source>
        <strain evidence="3 4">1-3-3-8</strain>
    </source>
</reference>
<comment type="caution">
    <text evidence="3">The sequence shown here is derived from an EMBL/GenBank/DDBJ whole genome shotgun (WGS) entry which is preliminary data.</text>
</comment>
<dbReference type="AlphaFoldDB" id="A0A5R8WJ50"/>
<dbReference type="InterPro" id="IPR000601">
    <property type="entry name" value="PKD_dom"/>
</dbReference>
<dbReference type="PROSITE" id="PS50093">
    <property type="entry name" value="PKD"/>
    <property type="match status" value="1"/>
</dbReference>